<dbReference type="FunCoup" id="D6Z5P3">
    <property type="interactions" value="89"/>
</dbReference>
<dbReference type="AlphaFoldDB" id="D6Z5P3"/>
<dbReference type="InParanoid" id="D6Z5P3"/>
<evidence type="ECO:0000313" key="4">
    <source>
        <dbReference type="Proteomes" id="UP000001508"/>
    </source>
</evidence>
<dbReference type="HOGENOM" id="CLU_020027_1_1_7"/>
<dbReference type="Gene3D" id="3.40.710.10">
    <property type="entry name" value="DD-peptidase/beta-lactamase superfamily"/>
    <property type="match status" value="1"/>
</dbReference>
<dbReference type="PANTHER" id="PTHR43283">
    <property type="entry name" value="BETA-LACTAMASE-RELATED"/>
    <property type="match status" value="1"/>
</dbReference>
<sequence>MLDSFFSRALAQGIFPGAASAVILGDYTQRRRMVNCWGDTSYRSEDKQAISEETYFDLASLTKPLATLPALLHLMTTEKFNFDTTLEDLLVVKMPPDKQKITLKDILTHRSGLAAYFPFYQEVKAGLYRQVKKEIIELIRQTPLVYPPGSRSLYSDLGYILAGFIIEQLSGKNLNTFLDENIYRPLGLEKKIFFNLTGRIRPGIYAAGEYCLWRRRVLRGEVGDENCALLGGAAGHAGLFGSITGVMQLLEYLFDLGWEEEKIPAEKKLFKSEILRRCCRKWDLTGTNTWAVGFDTPSPRNSSGGPYLSGESIGHLGYAGTSFWLDPQKKVILVLLTNRVHPCRSNNKIKKIRPRFHQLVMEQLELTHM</sequence>
<protein>
    <submittedName>
        <fullName evidence="3">Beta-lactamase</fullName>
    </submittedName>
</protein>
<dbReference type="InterPro" id="IPR012338">
    <property type="entry name" value="Beta-lactam/transpept-like"/>
</dbReference>
<evidence type="ECO:0000259" key="2">
    <source>
        <dbReference type="Pfam" id="PF00144"/>
    </source>
</evidence>
<feature type="domain" description="Beta-lactamase-related" evidence="2">
    <location>
        <begin position="3"/>
        <end position="344"/>
    </location>
</feature>
<keyword evidence="1" id="KW-0378">Hydrolase</keyword>
<dbReference type="EMBL" id="CP001940">
    <property type="protein sequence ID" value="ADH86780.1"/>
    <property type="molecule type" value="Genomic_DNA"/>
</dbReference>
<dbReference type="STRING" id="589865.DaAHT2_2109"/>
<keyword evidence="4" id="KW-1185">Reference proteome</keyword>
<dbReference type="InterPro" id="IPR050789">
    <property type="entry name" value="Diverse_Enzym_Activities"/>
</dbReference>
<dbReference type="eggNOG" id="COG1680">
    <property type="taxonomic scope" value="Bacteria"/>
</dbReference>
<name>D6Z5P3_DESAT</name>
<gene>
    <name evidence="3" type="ordered locus">DaAHT2_2109</name>
</gene>
<dbReference type="Proteomes" id="UP000001508">
    <property type="component" value="Chromosome"/>
</dbReference>
<dbReference type="Pfam" id="PF00144">
    <property type="entry name" value="Beta-lactamase"/>
    <property type="match status" value="1"/>
</dbReference>
<proteinExistence type="predicted"/>
<dbReference type="SUPFAM" id="SSF56601">
    <property type="entry name" value="beta-lactamase/transpeptidase-like"/>
    <property type="match status" value="1"/>
</dbReference>
<reference evidence="4" key="1">
    <citation type="submission" date="2010-02" db="EMBL/GenBank/DDBJ databases">
        <title>Complete sequence of Desulfurivibrio alkaliphilus AHT2.</title>
        <authorList>
            <consortium name="US DOE Joint Genome Institute"/>
            <person name="Pitluck S."/>
            <person name="Chertkov O."/>
            <person name="Detter J.C."/>
            <person name="Han C."/>
            <person name="Tapia R."/>
            <person name="Larimer F."/>
            <person name="Land M."/>
            <person name="Hauser L."/>
            <person name="Kyrpides N."/>
            <person name="Mikhailova N."/>
            <person name="Sorokin D.Y."/>
            <person name="Muyzer G."/>
            <person name="Woyke T."/>
        </authorList>
    </citation>
    <scope>NUCLEOTIDE SEQUENCE [LARGE SCALE GENOMIC DNA]</scope>
    <source>
        <strain evidence="4">DSM 19089 / UNIQEM U267 / AHT2</strain>
    </source>
</reference>
<evidence type="ECO:0000256" key="1">
    <source>
        <dbReference type="ARBA" id="ARBA00022801"/>
    </source>
</evidence>
<organism evidence="3 4">
    <name type="scientific">Desulfurivibrio alkaliphilus (strain DSM 19089 / UNIQEM U267 / AHT2)</name>
    <dbReference type="NCBI Taxonomy" id="589865"/>
    <lineage>
        <taxon>Bacteria</taxon>
        <taxon>Pseudomonadati</taxon>
        <taxon>Thermodesulfobacteriota</taxon>
        <taxon>Desulfobulbia</taxon>
        <taxon>Desulfobulbales</taxon>
        <taxon>Desulfobulbaceae</taxon>
        <taxon>Desulfurivibrio</taxon>
    </lineage>
</organism>
<dbReference type="GO" id="GO:0016787">
    <property type="term" value="F:hydrolase activity"/>
    <property type="evidence" value="ECO:0007669"/>
    <property type="project" value="UniProtKB-KW"/>
</dbReference>
<evidence type="ECO:0000313" key="3">
    <source>
        <dbReference type="EMBL" id="ADH86780.1"/>
    </source>
</evidence>
<dbReference type="PANTHER" id="PTHR43283:SF11">
    <property type="entry name" value="BETA-LACTAMASE-RELATED DOMAIN-CONTAINING PROTEIN"/>
    <property type="match status" value="1"/>
</dbReference>
<dbReference type="KEGG" id="dak:DaAHT2_2109"/>
<accession>D6Z5P3</accession>
<dbReference type="InterPro" id="IPR001466">
    <property type="entry name" value="Beta-lactam-related"/>
</dbReference>